<proteinExistence type="predicted"/>
<feature type="transmembrane region" description="Helical" evidence="1">
    <location>
        <begin position="31"/>
        <end position="57"/>
    </location>
</feature>
<organism evidence="2 3">
    <name type="scientific">Lentisphaera araneosa HTCC2155</name>
    <dbReference type="NCBI Taxonomy" id="313628"/>
    <lineage>
        <taxon>Bacteria</taxon>
        <taxon>Pseudomonadati</taxon>
        <taxon>Lentisphaerota</taxon>
        <taxon>Lentisphaeria</taxon>
        <taxon>Lentisphaerales</taxon>
        <taxon>Lentisphaeraceae</taxon>
        <taxon>Lentisphaera</taxon>
    </lineage>
</organism>
<reference evidence="2 3" key="1">
    <citation type="journal article" date="2010" name="J. Bacteriol.">
        <title>Genome sequence of Lentisphaera araneosa HTCC2155T, the type species of the order Lentisphaerales in the phylum Lentisphaerae.</title>
        <authorList>
            <person name="Thrash J.C."/>
            <person name="Cho J.C."/>
            <person name="Vergin K.L."/>
            <person name="Morris R.M."/>
            <person name="Giovannoni S.J."/>
        </authorList>
    </citation>
    <scope>NUCLEOTIDE SEQUENCE [LARGE SCALE GENOMIC DNA]</scope>
    <source>
        <strain evidence="2 3">HTCC2155</strain>
    </source>
</reference>
<keyword evidence="3" id="KW-1185">Reference proteome</keyword>
<feature type="transmembrane region" description="Helical" evidence="1">
    <location>
        <begin position="69"/>
        <end position="88"/>
    </location>
</feature>
<dbReference type="Proteomes" id="UP000004947">
    <property type="component" value="Unassembled WGS sequence"/>
</dbReference>
<feature type="transmembrane region" description="Helical" evidence="1">
    <location>
        <begin position="100"/>
        <end position="121"/>
    </location>
</feature>
<sequence>MSQILDRKYDSVWTLYNKKNKTDYSMKNNKTIFFTLIGIYAAALLAWPFLSFGAIFAFDAPGSDTPLNFYFVFSIWLYPLFVILGYTWGHHKRNSSTLAVVLKTSIPLLSGIWLMIIPIGAHMITDALITTEDETLQIAIKEKLDPIYQKRLESIKQRDPIQDAKEAIKRNEIAFLPSGLTPYVGYYRGLDGDKNEQDKVDPEKNYSRIENSPYLKEIHDLVFDDSHTRDPKGHYISNVHNQYYVATWTYKIAFNTEILSYLKQAKIESEFK</sequence>
<keyword evidence="1" id="KW-0812">Transmembrane</keyword>
<dbReference type="STRING" id="313628.LNTAR_15347"/>
<evidence type="ECO:0000313" key="3">
    <source>
        <dbReference type="Proteomes" id="UP000004947"/>
    </source>
</evidence>
<comment type="caution">
    <text evidence="2">The sequence shown here is derived from an EMBL/GenBank/DDBJ whole genome shotgun (WGS) entry which is preliminary data.</text>
</comment>
<dbReference type="EMBL" id="ABCK01000047">
    <property type="protein sequence ID" value="EDM24813.1"/>
    <property type="molecule type" value="Genomic_DNA"/>
</dbReference>
<gene>
    <name evidence="2" type="ORF">LNTAR_15347</name>
</gene>
<evidence type="ECO:0000256" key="1">
    <source>
        <dbReference type="SAM" id="Phobius"/>
    </source>
</evidence>
<dbReference type="OrthoDB" id="7061922at2"/>
<name>A6DU54_9BACT</name>
<keyword evidence="1" id="KW-1133">Transmembrane helix</keyword>
<keyword evidence="1" id="KW-0472">Membrane</keyword>
<protein>
    <submittedName>
        <fullName evidence="2">Uncharacterized protein</fullName>
    </submittedName>
</protein>
<dbReference type="AlphaFoldDB" id="A6DU54"/>
<evidence type="ECO:0000313" key="2">
    <source>
        <dbReference type="EMBL" id="EDM24813.1"/>
    </source>
</evidence>
<dbReference type="RefSeq" id="WP_007281338.1">
    <property type="nucleotide sequence ID" value="NZ_ABCK01000047.1"/>
</dbReference>
<accession>A6DU54</accession>